<proteinExistence type="predicted"/>
<protein>
    <submittedName>
        <fullName evidence="1">DUF2971 domain-containing protein</fullName>
    </submittedName>
</protein>
<gene>
    <name evidence="1" type="ORF">ABHN08_18460</name>
</gene>
<sequence length="316" mass="35987">MVETWVEELFKLISSRELSLESISAAQNMKREHFPGSLFKFREVNDYSLSNLRDSTLHLTFASKFNDPYDSAVDFDPHFGTTHVELLLNGTEGMSGDHRSSILSAEDPMLEMVRYYHLVSTEEHVDEDALIKVAAVMKELHAGFVAKLVNDMNRRLQNSYKICSLTERLDSLPLWAHYGDNHAGFAMEYDFSSLPADNLAGLCLWPVRYGGVFNASELLRGIRPGDNFNNLFGLVAALNKSPDWKYEREWRLVLIDGANDPPRNFYAPLKSVFLGSKISEEDEGRVIQSAKLAEVPVFKMHLVSHEFRMEAKPYQE</sequence>
<dbReference type="EMBL" id="CP157354">
    <property type="protein sequence ID" value="XBL94653.1"/>
    <property type="molecule type" value="Genomic_DNA"/>
</dbReference>
<accession>A0AAU7ESN9</accession>
<organism evidence="1">
    <name type="scientific">Pseudomonas iranensis</name>
    <dbReference type="NCBI Taxonomy" id="2745503"/>
    <lineage>
        <taxon>Bacteria</taxon>
        <taxon>Pseudomonadati</taxon>
        <taxon>Pseudomonadota</taxon>
        <taxon>Gammaproteobacteria</taxon>
        <taxon>Pseudomonadales</taxon>
        <taxon>Pseudomonadaceae</taxon>
        <taxon>Pseudomonas</taxon>
    </lineage>
</organism>
<dbReference type="Pfam" id="PF11185">
    <property type="entry name" value="DUF2971"/>
    <property type="match status" value="1"/>
</dbReference>
<dbReference type="InterPro" id="IPR021352">
    <property type="entry name" value="DUF2971"/>
</dbReference>
<dbReference type="AlphaFoldDB" id="A0AAU7ESN9"/>
<reference evidence="1" key="1">
    <citation type="submission" date="2024-05" db="EMBL/GenBank/DDBJ databases">
        <title>Draft genome sequence of Pseudomonas iranensis M7D1.</title>
        <authorList>
            <person name="Miller S.L."/>
            <person name="Nsubuga A."/>
            <person name="Lu N."/>
            <person name="King J."/>
            <person name="Shears P."/>
            <person name="Lawson P.A."/>
        </authorList>
    </citation>
    <scope>NUCLEOTIDE SEQUENCE</scope>
    <source>
        <strain evidence="1">M7D1</strain>
    </source>
</reference>
<name>A0AAU7ESN9_9PSED</name>
<evidence type="ECO:0000313" key="1">
    <source>
        <dbReference type="EMBL" id="XBL94653.1"/>
    </source>
</evidence>